<feature type="compositionally biased region" description="Basic residues" evidence="1">
    <location>
        <begin position="171"/>
        <end position="180"/>
    </location>
</feature>
<feature type="region of interest" description="Disordered" evidence="1">
    <location>
        <begin position="1"/>
        <end position="30"/>
    </location>
</feature>
<dbReference type="Proteomes" id="UP000285604">
    <property type="component" value="Unassembled WGS sequence"/>
</dbReference>
<gene>
    <name evidence="2" type="ORF">DXA63_16580</name>
</gene>
<sequence length="180" mass="20726">MLSLSSCNSCSSKKEEPQGPSPTKFEESMTGKDTLAVKQLVDKFFTYAKEKNFTEAAGMLYRAAKDLKEEPQPLNNDEMAEVKHMLELFPMVDYRIEYIKFDEANLNEVLCYVIMKKADSETPEISTKMFFKPVNYMGNWVLCLNNTEYGDKGVVDPDKRDSVEKNFQKKEKAKTKKKVK</sequence>
<dbReference type="AlphaFoldDB" id="A0AA92WDI7"/>
<evidence type="ECO:0000313" key="2">
    <source>
        <dbReference type="EMBL" id="RGX87571.1"/>
    </source>
</evidence>
<feature type="region of interest" description="Disordered" evidence="1">
    <location>
        <begin position="154"/>
        <end position="180"/>
    </location>
</feature>
<feature type="compositionally biased region" description="Basic and acidic residues" evidence="1">
    <location>
        <begin position="154"/>
        <end position="170"/>
    </location>
</feature>
<protein>
    <submittedName>
        <fullName evidence="2">Uncharacterized protein</fullName>
    </submittedName>
</protein>
<feature type="compositionally biased region" description="Low complexity" evidence="1">
    <location>
        <begin position="1"/>
        <end position="11"/>
    </location>
</feature>
<comment type="caution">
    <text evidence="2">The sequence shown here is derived from an EMBL/GenBank/DDBJ whole genome shotgun (WGS) entry which is preliminary data.</text>
</comment>
<evidence type="ECO:0000313" key="3">
    <source>
        <dbReference type="Proteomes" id="UP000285604"/>
    </source>
</evidence>
<name>A0AA92WDI7_9BACT</name>
<reference evidence="2 3" key="1">
    <citation type="submission" date="2018-08" db="EMBL/GenBank/DDBJ databases">
        <title>A genome reference for cultivated species of the human gut microbiota.</title>
        <authorList>
            <person name="Zou Y."/>
            <person name="Xue W."/>
            <person name="Luo G."/>
        </authorList>
    </citation>
    <scope>NUCLEOTIDE SEQUENCE [LARGE SCALE GENOMIC DNA]</scope>
    <source>
        <strain evidence="2 3">OF03-3</strain>
    </source>
</reference>
<evidence type="ECO:0000256" key="1">
    <source>
        <dbReference type="SAM" id="MobiDB-lite"/>
    </source>
</evidence>
<proteinExistence type="predicted"/>
<organism evidence="2 3">
    <name type="scientific">Segatella copri</name>
    <dbReference type="NCBI Taxonomy" id="165179"/>
    <lineage>
        <taxon>Bacteria</taxon>
        <taxon>Pseudomonadati</taxon>
        <taxon>Bacteroidota</taxon>
        <taxon>Bacteroidia</taxon>
        <taxon>Bacteroidales</taxon>
        <taxon>Prevotellaceae</taxon>
        <taxon>Segatella</taxon>
    </lineage>
</organism>
<dbReference type="EMBL" id="QSCI01000170">
    <property type="protein sequence ID" value="RGX87571.1"/>
    <property type="molecule type" value="Genomic_DNA"/>
</dbReference>
<accession>A0AA92WDI7</accession>